<name>A0A8J3YKQ8_9ACTN</name>
<sequence length="141" mass="15107">MRFAVRDGAALRAHGAGRRSGKPRSTPVPPLTVGGRTYVVAGPPDSDRARSVRAAGSGRLSPGRRRETVALTEVTDRAPKEQVMRAYPREVPKGAVSYRGGDGPMREALSPDTATERTDPCQRHRIRPHCASAQGTPSLIT</sequence>
<dbReference type="EMBL" id="BOPF01000009">
    <property type="protein sequence ID" value="GIJ46102.1"/>
    <property type="molecule type" value="Genomic_DNA"/>
</dbReference>
<evidence type="ECO:0000313" key="3">
    <source>
        <dbReference type="Proteomes" id="UP000619260"/>
    </source>
</evidence>
<gene>
    <name evidence="2" type="ORF">Val02_29880</name>
</gene>
<proteinExistence type="predicted"/>
<feature type="region of interest" description="Disordered" evidence="1">
    <location>
        <begin position="1"/>
        <end position="66"/>
    </location>
</feature>
<dbReference type="Proteomes" id="UP000619260">
    <property type="component" value="Unassembled WGS sequence"/>
</dbReference>
<keyword evidence="3" id="KW-1185">Reference proteome</keyword>
<feature type="compositionally biased region" description="Low complexity" evidence="1">
    <location>
        <begin position="1"/>
        <end position="14"/>
    </location>
</feature>
<feature type="region of interest" description="Disordered" evidence="1">
    <location>
        <begin position="89"/>
        <end position="141"/>
    </location>
</feature>
<dbReference type="Gene3D" id="2.30.110.10">
    <property type="entry name" value="Electron Transport, Fmn-binding Protein, Chain A"/>
    <property type="match status" value="1"/>
</dbReference>
<accession>A0A8J3YKQ8</accession>
<protein>
    <submittedName>
        <fullName evidence="2">Uncharacterized protein</fullName>
    </submittedName>
</protein>
<organism evidence="2 3">
    <name type="scientific">Virgisporangium aliadipatigenens</name>
    <dbReference type="NCBI Taxonomy" id="741659"/>
    <lineage>
        <taxon>Bacteria</taxon>
        <taxon>Bacillati</taxon>
        <taxon>Actinomycetota</taxon>
        <taxon>Actinomycetes</taxon>
        <taxon>Micromonosporales</taxon>
        <taxon>Micromonosporaceae</taxon>
        <taxon>Virgisporangium</taxon>
    </lineage>
</organism>
<dbReference type="InterPro" id="IPR012349">
    <property type="entry name" value="Split_barrel_FMN-bd"/>
</dbReference>
<comment type="caution">
    <text evidence="2">The sequence shown here is derived from an EMBL/GenBank/DDBJ whole genome shotgun (WGS) entry which is preliminary data.</text>
</comment>
<dbReference type="AlphaFoldDB" id="A0A8J3YKQ8"/>
<evidence type="ECO:0000313" key="2">
    <source>
        <dbReference type="EMBL" id="GIJ46102.1"/>
    </source>
</evidence>
<evidence type="ECO:0000256" key="1">
    <source>
        <dbReference type="SAM" id="MobiDB-lite"/>
    </source>
</evidence>
<reference evidence="2" key="1">
    <citation type="submission" date="2021-01" db="EMBL/GenBank/DDBJ databases">
        <title>Whole genome shotgun sequence of Virgisporangium aliadipatigenens NBRC 105644.</title>
        <authorList>
            <person name="Komaki H."/>
            <person name="Tamura T."/>
        </authorList>
    </citation>
    <scope>NUCLEOTIDE SEQUENCE</scope>
    <source>
        <strain evidence="2">NBRC 105644</strain>
    </source>
</reference>